<protein>
    <recommendedName>
        <fullName evidence="3">HK97 gp10 family phage protein</fullName>
    </recommendedName>
</protein>
<organism evidence="1 2">
    <name type="scientific">Enterococcus faecium</name>
    <name type="common">Streptococcus faecium</name>
    <dbReference type="NCBI Taxonomy" id="1352"/>
    <lineage>
        <taxon>Bacteria</taxon>
        <taxon>Bacillati</taxon>
        <taxon>Bacillota</taxon>
        <taxon>Bacilli</taxon>
        <taxon>Lactobacillales</taxon>
        <taxon>Enterococcaceae</taxon>
        <taxon>Enterococcus</taxon>
    </lineage>
</organism>
<accession>A0A9X3XT15</accession>
<dbReference type="RefSeq" id="WP_272471449.1">
    <property type="nucleotide sequence ID" value="NZ_JAMWMK010000017.1"/>
</dbReference>
<sequence length="139" mass="15679">MSVSVTGTDEILKNLEIKLGKRKTSRLVNEVLLAAGDEMVKITKNEVVSYKKTGATHDEVVRSNIKKGHGGNNSRKEIDVGWRGDKSRWRLVHLNEFGYTKYGKYIHPRGMGAVQRAVEKAPKTVLSNIQKRLKEGFEE</sequence>
<dbReference type="EMBL" id="JAMWMK010000017">
    <property type="protein sequence ID" value="MDC4248466.1"/>
    <property type="molecule type" value="Genomic_DNA"/>
</dbReference>
<dbReference type="AlphaFoldDB" id="A0A9X3XT15"/>
<evidence type="ECO:0008006" key="3">
    <source>
        <dbReference type="Google" id="ProtNLM"/>
    </source>
</evidence>
<proteinExistence type="predicted"/>
<comment type="caution">
    <text evidence="1">The sequence shown here is derived from an EMBL/GenBank/DDBJ whole genome shotgun (WGS) entry which is preliminary data.</text>
</comment>
<name>A0A9X3XT15_ENTFC</name>
<dbReference type="Proteomes" id="UP001141166">
    <property type="component" value="Unassembled WGS sequence"/>
</dbReference>
<evidence type="ECO:0000313" key="1">
    <source>
        <dbReference type="EMBL" id="MDC4248466.1"/>
    </source>
</evidence>
<gene>
    <name evidence="1" type="ORF">M3X98_10480</name>
</gene>
<evidence type="ECO:0000313" key="2">
    <source>
        <dbReference type="Proteomes" id="UP001141166"/>
    </source>
</evidence>
<reference evidence="1" key="1">
    <citation type="submission" date="2022-05" db="EMBL/GenBank/DDBJ databases">
        <title>Draft genome sequences of Clostridium perfringens strains isolated from Peru.</title>
        <authorList>
            <person name="Hurtado R."/>
            <person name="Lima L."/>
            <person name="Sousa T."/>
            <person name="Jaiswal A.K."/>
            <person name="Tiwari S."/>
            <person name="Maturrano L."/>
            <person name="Brenig B."/>
            <person name="Azevedo V."/>
        </authorList>
    </citation>
    <scope>NUCLEOTIDE SEQUENCE</scope>
    <source>
        <strain evidence="1">CP4</strain>
    </source>
</reference>